<reference evidence="1 2" key="1">
    <citation type="submission" date="2021-02" db="EMBL/GenBank/DDBJ databases">
        <title>De Novo genome assembly of isolated myxobacteria.</title>
        <authorList>
            <person name="Stevens D.C."/>
        </authorList>
    </citation>
    <scope>NUCLEOTIDE SEQUENCE [LARGE SCALE GENOMIC DNA]</scope>
    <source>
        <strain evidence="1 2">SCHIC003</strain>
    </source>
</reference>
<dbReference type="InterPro" id="IPR045680">
    <property type="entry name" value="DUF6200"/>
</dbReference>
<dbReference type="RefSeq" id="WP_206716346.1">
    <property type="nucleotide sequence ID" value="NZ_CP071091.1"/>
</dbReference>
<evidence type="ECO:0000313" key="2">
    <source>
        <dbReference type="Proteomes" id="UP000663090"/>
    </source>
</evidence>
<proteinExistence type="predicted"/>
<name>A0ABX7NAA5_9BACT</name>
<organism evidence="1 2">
    <name type="scientific">Myxococcus landrumensis</name>
    <dbReference type="NCBI Taxonomy" id="2813577"/>
    <lineage>
        <taxon>Bacteria</taxon>
        <taxon>Pseudomonadati</taxon>
        <taxon>Myxococcota</taxon>
        <taxon>Myxococcia</taxon>
        <taxon>Myxococcales</taxon>
        <taxon>Cystobacterineae</taxon>
        <taxon>Myxococcaceae</taxon>
        <taxon>Myxococcus</taxon>
    </lineage>
</organism>
<dbReference type="EMBL" id="CP071091">
    <property type="protein sequence ID" value="QSQ14572.1"/>
    <property type="molecule type" value="Genomic_DNA"/>
</dbReference>
<sequence length="89" mass="9903">MAIETQNLTSTVPIVIDMGKLRRKKIKDLKKGEGALMLEVGDALNEVRDQLGGEVMGKQLVPVVLIYQKKSKKKRGGGLRLPFVPPFMR</sequence>
<gene>
    <name evidence="1" type="ORF">JY572_00270</name>
</gene>
<evidence type="ECO:0000313" key="1">
    <source>
        <dbReference type="EMBL" id="QSQ14572.1"/>
    </source>
</evidence>
<dbReference type="Proteomes" id="UP000663090">
    <property type="component" value="Chromosome"/>
</dbReference>
<keyword evidence="2" id="KW-1185">Reference proteome</keyword>
<protein>
    <submittedName>
        <fullName evidence="1">Uncharacterized protein</fullName>
    </submittedName>
</protein>
<accession>A0ABX7NAA5</accession>
<dbReference type="Pfam" id="PF19702">
    <property type="entry name" value="DUF6200"/>
    <property type="match status" value="1"/>
</dbReference>